<comment type="caution">
    <text evidence="1">The sequence shown here is derived from an EMBL/GenBank/DDBJ whole genome shotgun (WGS) entry which is preliminary data.</text>
</comment>
<evidence type="ECO:0000313" key="2">
    <source>
        <dbReference type="Proteomes" id="UP000190648"/>
    </source>
</evidence>
<organism evidence="1 2">
    <name type="scientific">Patagioenas fasciata monilis</name>
    <dbReference type="NCBI Taxonomy" id="372326"/>
    <lineage>
        <taxon>Eukaryota</taxon>
        <taxon>Metazoa</taxon>
        <taxon>Chordata</taxon>
        <taxon>Craniata</taxon>
        <taxon>Vertebrata</taxon>
        <taxon>Euteleostomi</taxon>
        <taxon>Archelosauria</taxon>
        <taxon>Archosauria</taxon>
        <taxon>Dinosauria</taxon>
        <taxon>Saurischia</taxon>
        <taxon>Theropoda</taxon>
        <taxon>Coelurosauria</taxon>
        <taxon>Aves</taxon>
        <taxon>Neognathae</taxon>
        <taxon>Neoaves</taxon>
        <taxon>Columbimorphae</taxon>
        <taxon>Columbiformes</taxon>
        <taxon>Columbidae</taxon>
        <taxon>Patagioenas</taxon>
    </lineage>
</organism>
<protein>
    <submittedName>
        <fullName evidence="1">Uncharacterized protein</fullName>
    </submittedName>
</protein>
<accession>A0A1V4J5T3</accession>
<reference evidence="1 2" key="1">
    <citation type="submission" date="2016-02" db="EMBL/GenBank/DDBJ databases">
        <title>Band-tailed pigeon sequencing and assembly.</title>
        <authorList>
            <person name="Soares A.E."/>
            <person name="Novak B.J."/>
            <person name="Rice E.S."/>
            <person name="O'Connell B."/>
            <person name="Chang D."/>
            <person name="Weber S."/>
            <person name="Shapiro B."/>
        </authorList>
    </citation>
    <scope>NUCLEOTIDE SEQUENCE [LARGE SCALE GENOMIC DNA]</scope>
    <source>
        <strain evidence="1">BTP2013</strain>
        <tissue evidence="1">Blood</tissue>
    </source>
</reference>
<dbReference type="AlphaFoldDB" id="A0A1V4J5T3"/>
<name>A0A1V4J5T3_PATFA</name>
<dbReference type="EMBL" id="LSYS01008977">
    <property type="protein sequence ID" value="OPJ67526.1"/>
    <property type="molecule type" value="Genomic_DNA"/>
</dbReference>
<gene>
    <name evidence="1" type="ORF">AV530_004530</name>
</gene>
<sequence>MVASGFFSYIEREIQRRYCHRSNLSPFFEVNILNIIIKKTTVSKNEKKEDDCKQINQKERCIQLKMYNCTGQCQPHLCVSSCNGTAR</sequence>
<dbReference type="Proteomes" id="UP000190648">
    <property type="component" value="Unassembled WGS sequence"/>
</dbReference>
<keyword evidence="2" id="KW-1185">Reference proteome</keyword>
<proteinExistence type="predicted"/>
<evidence type="ECO:0000313" key="1">
    <source>
        <dbReference type="EMBL" id="OPJ67526.1"/>
    </source>
</evidence>